<protein>
    <recommendedName>
        <fullName evidence="5">Thiamine diphosphokinase</fullName>
        <ecNumber evidence="5">2.7.6.2</ecNumber>
    </recommendedName>
</protein>
<dbReference type="Proteomes" id="UP000468327">
    <property type="component" value="Unassembled WGS sequence"/>
</dbReference>
<keyword evidence="2" id="KW-0547">Nucleotide-binding</keyword>
<evidence type="ECO:0000313" key="9">
    <source>
        <dbReference type="Proteomes" id="UP000285258"/>
    </source>
</evidence>
<name>A0A1Y4G075_9ACTN</name>
<dbReference type="SUPFAM" id="SSF63999">
    <property type="entry name" value="Thiamin pyrophosphokinase, catalytic domain"/>
    <property type="match status" value="1"/>
</dbReference>
<keyword evidence="1 7" id="KW-0808">Transferase</keyword>
<dbReference type="InterPro" id="IPR053149">
    <property type="entry name" value="TPK"/>
</dbReference>
<dbReference type="EC" id="2.7.6.2" evidence="5"/>
<dbReference type="GeneID" id="97353658"/>
<keyword evidence="4" id="KW-0067">ATP-binding</keyword>
<reference evidence="8" key="2">
    <citation type="journal article" date="2019" name="Int. J. Syst. Evol. Microbiol.">
        <title>Gordonibacter faecihominis is a later heterotypic synonym of Gordonibacter urolithinfaciens.</title>
        <authorList>
            <person name="Danylec N."/>
            <person name="Stoll D.A."/>
            <person name="Huch M."/>
        </authorList>
    </citation>
    <scope>NUCLEOTIDE SEQUENCE</scope>
    <source>
        <strain evidence="8">DSM 27213</strain>
    </source>
</reference>
<dbReference type="PANTHER" id="PTHR41299">
    <property type="entry name" value="THIAMINE PYROPHOSPHOKINASE"/>
    <property type="match status" value="1"/>
</dbReference>
<dbReference type="AlphaFoldDB" id="A0A1Y4G075"/>
<dbReference type="CDD" id="cd07995">
    <property type="entry name" value="TPK"/>
    <property type="match status" value="1"/>
</dbReference>
<proteinExistence type="predicted"/>
<comment type="caution">
    <text evidence="7">The sequence shown here is derived from an EMBL/GenBank/DDBJ whole genome shotgun (WGS) entry which is preliminary data.</text>
</comment>
<dbReference type="GO" id="GO:0006772">
    <property type="term" value="P:thiamine metabolic process"/>
    <property type="evidence" value="ECO:0007669"/>
    <property type="project" value="UniProtKB-UniRule"/>
</dbReference>
<gene>
    <name evidence="8" type="ORF">DMP12_12260</name>
    <name evidence="7" type="ORF">GO738_11720</name>
</gene>
<evidence type="ECO:0000256" key="5">
    <source>
        <dbReference type="NCBIfam" id="TIGR01378"/>
    </source>
</evidence>
<evidence type="ECO:0000313" key="7">
    <source>
        <dbReference type="EMBL" id="MVN15996.1"/>
    </source>
</evidence>
<dbReference type="GO" id="GO:0009229">
    <property type="term" value="P:thiamine diphosphate biosynthetic process"/>
    <property type="evidence" value="ECO:0007669"/>
    <property type="project" value="InterPro"/>
</dbReference>
<accession>A0A1Y4G075</accession>
<sequence length="210" mass="22923">MATCAIVGASPEFNAEDFKARYEAGMFEFVIAVDAGFAYLEELGVKPDMAVGDFDSLGYLPKCRRVSRFPVKKDKSDMELALEKAVAWDYDDLVVYAALGGRLDHTIANLQLFAKFSEREFYVTAVGEGSALRALTGPDVMDLPLLESGTVSVFSANDCARGVIETGMLYSLDDEDLSNRTSRGVSNELVGKPARIAVEEGTLYVFYPLP</sequence>
<evidence type="ECO:0000313" key="10">
    <source>
        <dbReference type="Proteomes" id="UP000468327"/>
    </source>
</evidence>
<dbReference type="Pfam" id="PF04263">
    <property type="entry name" value="TPK_catalytic"/>
    <property type="match status" value="1"/>
</dbReference>
<evidence type="ECO:0000256" key="1">
    <source>
        <dbReference type="ARBA" id="ARBA00022679"/>
    </source>
</evidence>
<dbReference type="InterPro" id="IPR007371">
    <property type="entry name" value="TPK_catalytic"/>
</dbReference>
<dbReference type="GO" id="GO:0016301">
    <property type="term" value="F:kinase activity"/>
    <property type="evidence" value="ECO:0007669"/>
    <property type="project" value="UniProtKB-KW"/>
</dbReference>
<feature type="domain" description="Thiamin pyrophosphokinase catalytic" evidence="6">
    <location>
        <begin position="28"/>
        <end position="121"/>
    </location>
</feature>
<evidence type="ECO:0000259" key="6">
    <source>
        <dbReference type="Pfam" id="PF04263"/>
    </source>
</evidence>
<dbReference type="GO" id="GO:0004788">
    <property type="term" value="F:thiamine diphosphokinase activity"/>
    <property type="evidence" value="ECO:0007669"/>
    <property type="project" value="UniProtKB-UniRule"/>
</dbReference>
<dbReference type="Gene3D" id="3.40.50.10240">
    <property type="entry name" value="Thiamin pyrophosphokinase, catalytic domain"/>
    <property type="match status" value="1"/>
</dbReference>
<dbReference type="NCBIfam" id="TIGR01378">
    <property type="entry name" value="thi_PPkinase"/>
    <property type="match status" value="1"/>
</dbReference>
<dbReference type="EMBL" id="QIBW01000017">
    <property type="protein sequence ID" value="ROT88486.1"/>
    <property type="molecule type" value="Genomic_DNA"/>
</dbReference>
<dbReference type="InterPro" id="IPR006282">
    <property type="entry name" value="Thi_PPkinase"/>
</dbReference>
<evidence type="ECO:0000313" key="8">
    <source>
        <dbReference type="EMBL" id="ROT88486.1"/>
    </source>
</evidence>
<dbReference type="RefSeq" id="WP_087192079.1">
    <property type="nucleotide sequence ID" value="NZ_BAABZN010000001.1"/>
</dbReference>
<organism evidence="7 10">
    <name type="scientific">Gordonibacter urolithinfaciens</name>
    <dbReference type="NCBI Taxonomy" id="1335613"/>
    <lineage>
        <taxon>Bacteria</taxon>
        <taxon>Bacillati</taxon>
        <taxon>Actinomycetota</taxon>
        <taxon>Coriobacteriia</taxon>
        <taxon>Eggerthellales</taxon>
        <taxon>Eggerthellaceae</taxon>
        <taxon>Gordonibacter</taxon>
    </lineage>
</organism>
<reference evidence="7 10" key="4">
    <citation type="submission" date="2019-11" db="EMBL/GenBank/DDBJ databases">
        <title>Whole genome shotgun sequencing (WGS) data from Adlercreutzia equolifaciens ResAG-91, Eggerthella lenta MRI-F36, MRI-F37, MRI-F40, ResAG-49, ResAG-88, ResAG-121, ResAG-145, and Gordonibacter sp. ResAG-5, ResAG-26, ResAG-43, ResAG-50, ResAG-59.</title>
        <authorList>
            <person name="Stoll D.A."/>
            <person name="Danylec N."/>
            <person name="Franz C.M.A.P."/>
            <person name="Huch M."/>
        </authorList>
    </citation>
    <scope>NUCLEOTIDE SEQUENCE [LARGE SCALE GENOMIC DNA]</scope>
    <source>
        <strain evidence="7 10">ResAG-59</strain>
    </source>
</reference>
<dbReference type="Proteomes" id="UP000285258">
    <property type="component" value="Unassembled WGS sequence"/>
</dbReference>
<dbReference type="EMBL" id="WPOC01000021">
    <property type="protein sequence ID" value="MVN15996.1"/>
    <property type="molecule type" value="Genomic_DNA"/>
</dbReference>
<reference evidence="9" key="1">
    <citation type="submission" date="2018-05" db="EMBL/GenBank/DDBJ databases">
        <title>Genome Sequencing of selected type strains of the family Eggerthellaceae.</title>
        <authorList>
            <person name="Danylec N."/>
            <person name="Stoll D.A."/>
            <person name="Doetsch A."/>
            <person name="Huch M."/>
        </authorList>
    </citation>
    <scope>NUCLEOTIDE SEQUENCE [LARGE SCALE GENOMIC DNA]</scope>
    <source>
        <strain evidence="9">DSM 27213</strain>
    </source>
</reference>
<keyword evidence="10" id="KW-1185">Reference proteome</keyword>
<evidence type="ECO:0000256" key="2">
    <source>
        <dbReference type="ARBA" id="ARBA00022741"/>
    </source>
</evidence>
<dbReference type="GO" id="GO:0005524">
    <property type="term" value="F:ATP binding"/>
    <property type="evidence" value="ECO:0007669"/>
    <property type="project" value="UniProtKB-KW"/>
</dbReference>
<keyword evidence="3 7" id="KW-0418">Kinase</keyword>
<evidence type="ECO:0000256" key="4">
    <source>
        <dbReference type="ARBA" id="ARBA00022840"/>
    </source>
</evidence>
<reference evidence="8" key="3">
    <citation type="journal article" date="2019" name="Microbiol. Resour. Announc.">
        <title>Draft Genome Sequences of Type Strains of Gordonibacter faecihominis, Paraeggerthella hongkongensis, Parvibacter caecicola,Slackia equolifaciens, Slackia faecicanis, and Slackia isoflavoniconvertens.</title>
        <authorList>
            <person name="Danylec N."/>
            <person name="Stoll D.A."/>
            <person name="Dotsch A."/>
            <person name="Huch M."/>
        </authorList>
    </citation>
    <scope>NUCLEOTIDE SEQUENCE</scope>
    <source>
        <strain evidence="8">DSM 27213</strain>
    </source>
</reference>
<dbReference type="PANTHER" id="PTHR41299:SF1">
    <property type="entry name" value="THIAMINE PYROPHOSPHOKINASE"/>
    <property type="match status" value="1"/>
</dbReference>
<evidence type="ECO:0000256" key="3">
    <source>
        <dbReference type="ARBA" id="ARBA00022777"/>
    </source>
</evidence>
<dbReference type="InterPro" id="IPR036759">
    <property type="entry name" value="TPK_catalytic_sf"/>
</dbReference>
<dbReference type="GO" id="GO:0030975">
    <property type="term" value="F:thiamine binding"/>
    <property type="evidence" value="ECO:0007669"/>
    <property type="project" value="InterPro"/>
</dbReference>